<feature type="non-terminal residue" evidence="3">
    <location>
        <position position="1"/>
    </location>
</feature>
<name>A0ABN8IU83_9NEOP</name>
<dbReference type="InterPro" id="IPR036691">
    <property type="entry name" value="Endo/exonu/phosph_ase_sf"/>
</dbReference>
<accession>A0ABN8IU83</accession>
<evidence type="ECO:0000313" key="4">
    <source>
        <dbReference type="Proteomes" id="UP000837857"/>
    </source>
</evidence>
<dbReference type="InterPro" id="IPR005135">
    <property type="entry name" value="Endo/exonuclease/phosphatase"/>
</dbReference>
<proteinExistence type="predicted"/>
<dbReference type="SUPFAM" id="SSF56219">
    <property type="entry name" value="DNase I-like"/>
    <property type="match status" value="1"/>
</dbReference>
<evidence type="ECO:0000259" key="2">
    <source>
        <dbReference type="Pfam" id="PF14529"/>
    </source>
</evidence>
<gene>
    <name evidence="3" type="ORF">IPOD504_LOCUS13093</name>
</gene>
<organism evidence="3 4">
    <name type="scientific">Iphiclides podalirius</name>
    <name type="common">scarce swallowtail</name>
    <dbReference type="NCBI Taxonomy" id="110791"/>
    <lineage>
        <taxon>Eukaryota</taxon>
        <taxon>Metazoa</taxon>
        <taxon>Ecdysozoa</taxon>
        <taxon>Arthropoda</taxon>
        <taxon>Hexapoda</taxon>
        <taxon>Insecta</taxon>
        <taxon>Pterygota</taxon>
        <taxon>Neoptera</taxon>
        <taxon>Endopterygota</taxon>
        <taxon>Lepidoptera</taxon>
        <taxon>Glossata</taxon>
        <taxon>Ditrysia</taxon>
        <taxon>Papilionoidea</taxon>
        <taxon>Papilionidae</taxon>
        <taxon>Papilioninae</taxon>
        <taxon>Iphiclides</taxon>
    </lineage>
</organism>
<dbReference type="Pfam" id="PF14529">
    <property type="entry name" value="Exo_endo_phos_2"/>
    <property type="match status" value="1"/>
</dbReference>
<dbReference type="Proteomes" id="UP000837857">
    <property type="component" value="Chromosome 30"/>
</dbReference>
<protein>
    <recommendedName>
        <fullName evidence="2">Endonuclease/exonuclease/phosphatase domain-containing protein</fullName>
    </recommendedName>
</protein>
<reference evidence="3" key="1">
    <citation type="submission" date="2022-03" db="EMBL/GenBank/DDBJ databases">
        <authorList>
            <person name="Martin H S."/>
        </authorList>
    </citation>
    <scope>NUCLEOTIDE SEQUENCE</scope>
</reference>
<evidence type="ECO:0000256" key="1">
    <source>
        <dbReference type="SAM" id="MobiDB-lite"/>
    </source>
</evidence>
<sequence>MAVDGGHIHQPVENSSYAAALKLPKGGSAVPFPTRTGPILAFYPTEEHAQALKSTDDTKAALKKAIKPGTLGNRDTSCRHCAVASVHLADGRETVLISAYFQYAEPIGQHIMEVERALDHLAGRSVVIGLDAYAHSPMWYSHPRHYIGRGHEAENRRAQMEDFINGRGLIVGNREGHPYTFCGPNGVSNIDLTLTSRGAAVLDWQVRTGASSSDHRLLKFRITEQHNYEGEQHRPTVDPPRFRERGKCKRLGGQREVLVGNAFRAARRRYRAMMEEEQHSHFLRVADSGNTDLWGQAYRIASGRVHPPANVVNGVEYAGARAESVEEAAGGLLRALCPDDDVSKDEIFHRRLRASGVLKLRLELAGASRHGNRRGLGPTPPRSHVEVTKTRAGTSGGEKRTLQSPKEVGTNPQKPRMELRTCRPTTPAPTPPIGATSSGGVPIPDTQGTHGQELDTGLEKSSKMARNNMQAIMGIVTGPQSSILA</sequence>
<keyword evidence="4" id="KW-1185">Reference proteome</keyword>
<feature type="region of interest" description="Disordered" evidence="1">
    <location>
        <begin position="369"/>
        <end position="461"/>
    </location>
</feature>
<feature type="domain" description="Endonuclease/exonuclease/phosphatase" evidence="2">
    <location>
        <begin position="96"/>
        <end position="217"/>
    </location>
</feature>
<evidence type="ECO:0000313" key="3">
    <source>
        <dbReference type="EMBL" id="CAH2065221.1"/>
    </source>
</evidence>
<dbReference type="EMBL" id="OW152842">
    <property type="protein sequence ID" value="CAH2065221.1"/>
    <property type="molecule type" value="Genomic_DNA"/>
</dbReference>
<dbReference type="Gene3D" id="3.60.10.10">
    <property type="entry name" value="Endonuclease/exonuclease/phosphatase"/>
    <property type="match status" value="1"/>
</dbReference>